<name>A0A167QSH4_CALVF</name>
<dbReference type="AlphaFoldDB" id="A0A167QSH4"/>
<evidence type="ECO:0000256" key="1">
    <source>
        <dbReference type="SAM" id="MobiDB-lite"/>
    </source>
</evidence>
<reference evidence="2 3" key="1">
    <citation type="journal article" date="2016" name="Mol. Biol. Evol.">
        <title>Comparative Genomics of Early-Diverging Mushroom-Forming Fungi Provides Insights into the Origins of Lignocellulose Decay Capabilities.</title>
        <authorList>
            <person name="Nagy L.G."/>
            <person name="Riley R."/>
            <person name="Tritt A."/>
            <person name="Adam C."/>
            <person name="Daum C."/>
            <person name="Floudas D."/>
            <person name="Sun H."/>
            <person name="Yadav J.S."/>
            <person name="Pangilinan J."/>
            <person name="Larsson K.H."/>
            <person name="Matsuura K."/>
            <person name="Barry K."/>
            <person name="Labutti K."/>
            <person name="Kuo R."/>
            <person name="Ohm R.A."/>
            <person name="Bhattacharya S.S."/>
            <person name="Shirouzu T."/>
            <person name="Yoshinaga Y."/>
            <person name="Martin F.M."/>
            <person name="Grigoriev I.V."/>
            <person name="Hibbett D.S."/>
        </authorList>
    </citation>
    <scope>NUCLEOTIDE SEQUENCE [LARGE SCALE GENOMIC DNA]</scope>
    <source>
        <strain evidence="2 3">TUFC12733</strain>
    </source>
</reference>
<evidence type="ECO:0000313" key="3">
    <source>
        <dbReference type="Proteomes" id="UP000076738"/>
    </source>
</evidence>
<feature type="region of interest" description="Disordered" evidence="1">
    <location>
        <begin position="42"/>
        <end position="67"/>
    </location>
</feature>
<sequence length="203" mass="22112">MAKVDSPIIRRLTRTELQALREGSDVNLPGAAAVIMATKMNPRKKALKPTQESDRPEGAAEPAGVQGNRLSLPVSTTAYTSPDIGLPRRPIPIYNSVTLFPDIEKRQILISHLAGMLQTERRVRSKSLSLPRQSSASKASHGYLINLDPTSTKGASTTSLLIALWRMRLWHGEGWTSGATTALSLGSSADYTFDEEEDVNDDD</sequence>
<organism evidence="2 3">
    <name type="scientific">Calocera viscosa (strain TUFC12733)</name>
    <dbReference type="NCBI Taxonomy" id="1330018"/>
    <lineage>
        <taxon>Eukaryota</taxon>
        <taxon>Fungi</taxon>
        <taxon>Dikarya</taxon>
        <taxon>Basidiomycota</taxon>
        <taxon>Agaricomycotina</taxon>
        <taxon>Dacrymycetes</taxon>
        <taxon>Dacrymycetales</taxon>
        <taxon>Dacrymycetaceae</taxon>
        <taxon>Calocera</taxon>
    </lineage>
</organism>
<protein>
    <submittedName>
        <fullName evidence="2">Uncharacterized protein</fullName>
    </submittedName>
</protein>
<dbReference type="EMBL" id="KV417270">
    <property type="protein sequence ID" value="KZP00194.1"/>
    <property type="molecule type" value="Genomic_DNA"/>
</dbReference>
<dbReference type="STRING" id="1330018.A0A167QSH4"/>
<accession>A0A167QSH4</accession>
<evidence type="ECO:0000313" key="2">
    <source>
        <dbReference type="EMBL" id="KZP00194.1"/>
    </source>
</evidence>
<proteinExistence type="predicted"/>
<keyword evidence="3" id="KW-1185">Reference proteome</keyword>
<dbReference type="OrthoDB" id="3363286at2759"/>
<gene>
    <name evidence="2" type="ORF">CALVIDRAFT_324830</name>
</gene>
<dbReference type="Proteomes" id="UP000076738">
    <property type="component" value="Unassembled WGS sequence"/>
</dbReference>